<dbReference type="PROSITE" id="PS00123">
    <property type="entry name" value="ALKALINE_PHOSPHATASE"/>
    <property type="match status" value="1"/>
</dbReference>
<organism evidence="7 8">
    <name type="scientific">Allacma fusca</name>
    <dbReference type="NCBI Taxonomy" id="39272"/>
    <lineage>
        <taxon>Eukaryota</taxon>
        <taxon>Metazoa</taxon>
        <taxon>Ecdysozoa</taxon>
        <taxon>Arthropoda</taxon>
        <taxon>Hexapoda</taxon>
        <taxon>Collembola</taxon>
        <taxon>Symphypleona</taxon>
        <taxon>Sminthuridae</taxon>
        <taxon>Allacma</taxon>
    </lineage>
</organism>
<dbReference type="InterPro" id="IPR018299">
    <property type="entry name" value="Alkaline_phosphatase_AS"/>
</dbReference>
<feature type="binding site" evidence="4">
    <location>
        <position position="194"/>
    </location>
    <ligand>
        <name>Mg(2+)</name>
        <dbReference type="ChEBI" id="CHEBI:18420"/>
    </ligand>
</feature>
<feature type="binding site" evidence="4">
    <location>
        <position position="192"/>
    </location>
    <ligand>
        <name>Mg(2+)</name>
        <dbReference type="ChEBI" id="CHEBI:18420"/>
    </ligand>
</feature>
<dbReference type="InterPro" id="IPR001952">
    <property type="entry name" value="Alkaline_phosphatase"/>
</dbReference>
<dbReference type="Pfam" id="PF00245">
    <property type="entry name" value="Alk_phosphatase"/>
    <property type="match status" value="2"/>
</dbReference>
<keyword evidence="4 5" id="KW-0460">Magnesium</keyword>
<protein>
    <recommendedName>
        <fullName evidence="5">Alkaline phosphatase</fullName>
        <ecNumber evidence="5">3.1.3.1</ecNumber>
    </recommendedName>
</protein>
<dbReference type="EMBL" id="CAJVCH010257106">
    <property type="protein sequence ID" value="CAG7733825.1"/>
    <property type="molecule type" value="Genomic_DNA"/>
</dbReference>
<feature type="binding site" evidence="4">
    <location>
        <position position="77"/>
    </location>
    <ligand>
        <name>Zn(2+)</name>
        <dbReference type="ChEBI" id="CHEBI:29105"/>
        <label>2</label>
    </ligand>
</feature>
<evidence type="ECO:0000256" key="6">
    <source>
        <dbReference type="SAM" id="SignalP"/>
    </source>
</evidence>
<feature type="binding site" evidence="4">
    <location>
        <position position="77"/>
    </location>
    <ligand>
        <name>Mg(2+)</name>
        <dbReference type="ChEBI" id="CHEBI:18420"/>
    </ligand>
</feature>
<feature type="binding site" evidence="4">
    <location>
        <position position="438"/>
    </location>
    <ligand>
        <name>Zn(2+)</name>
        <dbReference type="ChEBI" id="CHEBI:29105"/>
        <label>2</label>
    </ligand>
</feature>
<feature type="binding site" evidence="4">
    <location>
        <position position="323"/>
    </location>
    <ligand>
        <name>Zn(2+)</name>
        <dbReference type="ChEBI" id="CHEBI:29105"/>
        <label>2</label>
    </ligand>
</feature>
<dbReference type="CDD" id="cd16012">
    <property type="entry name" value="ALP"/>
    <property type="match status" value="1"/>
</dbReference>
<feature type="binding site" evidence="4">
    <location>
        <position position="361"/>
    </location>
    <ligand>
        <name>Zn(2+)</name>
        <dbReference type="ChEBI" id="CHEBI:29105"/>
        <label>2</label>
    </ligand>
</feature>
<keyword evidence="1 4" id="KW-0479">Metal-binding</keyword>
<reference evidence="7" key="1">
    <citation type="submission" date="2021-06" db="EMBL/GenBank/DDBJ databases">
        <authorList>
            <person name="Hodson N. C."/>
            <person name="Mongue J. A."/>
            <person name="Jaron S. K."/>
        </authorList>
    </citation>
    <scope>NUCLEOTIDE SEQUENCE</scope>
</reference>
<evidence type="ECO:0000256" key="2">
    <source>
        <dbReference type="ARBA" id="ARBA00022801"/>
    </source>
</evidence>
<feature type="active site" description="Phosphoserine intermediate" evidence="3">
    <location>
        <position position="129"/>
    </location>
</feature>
<evidence type="ECO:0000256" key="4">
    <source>
        <dbReference type="PIRSR" id="PIRSR601952-2"/>
    </source>
</evidence>
<name>A0A8J2KWT1_9HEXA</name>
<keyword evidence="8" id="KW-1185">Reference proteome</keyword>
<gene>
    <name evidence="7" type="ORF">AFUS01_LOCUS22248</name>
</gene>
<dbReference type="OrthoDB" id="5818554at2759"/>
<keyword evidence="4 5" id="KW-0862">Zinc</keyword>
<dbReference type="AlphaFoldDB" id="A0A8J2KWT1"/>
<feature type="binding site" evidence="4">
    <location>
        <position position="314"/>
    </location>
    <ligand>
        <name>Mg(2+)</name>
        <dbReference type="ChEBI" id="CHEBI:18420"/>
    </ligand>
</feature>
<dbReference type="GO" id="GO:0046872">
    <property type="term" value="F:metal ion binding"/>
    <property type="evidence" value="ECO:0007669"/>
    <property type="project" value="UniProtKB-KW"/>
</dbReference>
<keyword evidence="2 5" id="KW-0378">Hydrolase</keyword>
<proteinExistence type="predicted"/>
<comment type="cofactor">
    <cofactor evidence="4">
        <name>Zn(2+)</name>
        <dbReference type="ChEBI" id="CHEBI:29105"/>
    </cofactor>
    <text evidence="4">Binds 2 Zn(2+) ions.</text>
</comment>
<dbReference type="GO" id="GO:0004035">
    <property type="term" value="F:alkaline phosphatase activity"/>
    <property type="evidence" value="ECO:0007669"/>
    <property type="project" value="UniProtKB-EC"/>
</dbReference>
<feature type="binding site" evidence="4">
    <location>
        <position position="319"/>
    </location>
    <ligand>
        <name>Zn(2+)</name>
        <dbReference type="ChEBI" id="CHEBI:29105"/>
        <label>2</label>
    </ligand>
</feature>
<evidence type="ECO:0000313" key="8">
    <source>
        <dbReference type="Proteomes" id="UP000708208"/>
    </source>
</evidence>
<dbReference type="PANTHER" id="PTHR11596">
    <property type="entry name" value="ALKALINE PHOSPHATASE"/>
    <property type="match status" value="1"/>
</dbReference>
<evidence type="ECO:0000313" key="7">
    <source>
        <dbReference type="EMBL" id="CAG7733825.1"/>
    </source>
</evidence>
<evidence type="ECO:0000256" key="3">
    <source>
        <dbReference type="PIRSR" id="PIRSR601952-1"/>
    </source>
</evidence>
<dbReference type="SMART" id="SM00098">
    <property type="entry name" value="alkPPc"/>
    <property type="match status" value="1"/>
</dbReference>
<feature type="chain" id="PRO_5035279773" description="Alkaline phosphatase" evidence="6">
    <location>
        <begin position="18"/>
        <end position="483"/>
    </location>
</feature>
<feature type="binding site" evidence="4">
    <location>
        <position position="360"/>
    </location>
    <ligand>
        <name>Zn(2+)</name>
        <dbReference type="ChEBI" id="CHEBI:29105"/>
        <label>2</label>
    </ligand>
</feature>
<sequence>MRVDIFLVAILATCCWAHDDTDHMHPVPSFALNKVKPLRAVESAEFWRDLGQSTLSSKVGNRRLEKQAKNIIFFLGDGFSLPTVTATRIFKGQQEGSVYGGEEAQLHFETFPNLGISKTYCTDSQVADSACSATAYLGGVKTNIGTTGVSSAVTRGVCEGQMDTANHVSSILAWAQAAGKSTGVVTTTRITDASPSGNYGHIAERGWNDDLDVKNDGYNPDTCEDLAKQMILNDPGKNINVILGGGREHFLDTTNSDPEGGVGRRTDGKNLIQISDLDYNDTALSKGDPALHEMTKVAVEILKKNPNGFFLFVEGGRIDHAHHSTNAQRALIEALEFEKAIKYADDVTDDTDTLITVTADHAHVMSISGYPERGNPLLRIAEDSDVDFLPYTTLHYGNGPGYREPSKNGGDRQDLTNEDFDNIAFKQPTTLPVGSETHGGDDVAIFTKGPFAHLLTGVVEQSYIPHALAYAACIGEGPTFCKN</sequence>
<evidence type="ECO:0000256" key="1">
    <source>
        <dbReference type="ARBA" id="ARBA00022723"/>
    </source>
</evidence>
<evidence type="ECO:0000256" key="5">
    <source>
        <dbReference type="RuleBase" id="RU003947"/>
    </source>
</evidence>
<dbReference type="PANTHER" id="PTHR11596:SF91">
    <property type="entry name" value="ALKALINE PHOSPHATASE-RELATED"/>
    <property type="match status" value="1"/>
</dbReference>
<feature type="signal peptide" evidence="6">
    <location>
        <begin position="1"/>
        <end position="17"/>
    </location>
</feature>
<comment type="caution">
    <text evidence="7">The sequence shown here is derived from an EMBL/GenBank/DDBJ whole genome shotgun (WGS) entry which is preliminary data.</text>
</comment>
<dbReference type="Proteomes" id="UP000708208">
    <property type="component" value="Unassembled WGS sequence"/>
</dbReference>
<keyword evidence="6" id="KW-0732">Signal</keyword>
<comment type="catalytic activity">
    <reaction evidence="5">
        <text>a phosphate monoester + H2O = an alcohol + phosphate</text>
        <dbReference type="Rhea" id="RHEA:15017"/>
        <dbReference type="ChEBI" id="CHEBI:15377"/>
        <dbReference type="ChEBI" id="CHEBI:30879"/>
        <dbReference type="ChEBI" id="CHEBI:43474"/>
        <dbReference type="ChEBI" id="CHEBI:67140"/>
        <dbReference type="EC" id="3.1.3.1"/>
    </reaction>
</comment>
<dbReference type="EC" id="3.1.3.1" evidence="5"/>
<accession>A0A8J2KWT1</accession>
<comment type="cofactor">
    <cofactor evidence="4">
        <name>Mg(2+)</name>
        <dbReference type="ChEBI" id="CHEBI:18420"/>
    </cofactor>
    <text evidence="4">Binds 1 Mg(2+) ion.</text>
</comment>